<gene>
    <name evidence="1" type="ORF">Bhyg_01554</name>
</gene>
<keyword evidence="2" id="KW-1185">Reference proteome</keyword>
<sequence>MRMRMCILNQKLSIDFCKNKFTFQEIHIFHYTPARDNFPCCTCGKDSSTPQPVRTTFRVNSHSGNGYRALSVPKEHVSSGLVAGKIRLTVVKCRCHSSFNRSDLKEAFTNLSNAFSNSMNGTISQIGMSSGSSNNDLRLNWMFLLWQLEVCAKYCLGLFQRSARRRLLNWITIRRLQFYWFLGGIQSIINCYRTRSENYFVPANGTHLTPILFVSTTKFCFWSHVERLTITGIHVRMYNGWSTRFDNIDFGTLIFQEKQQIFSNPLLSGSDCGGKIVTNHEILHFFYVFHQVYLLMRSYKWGMKSVRKVMGLTILFSVDF</sequence>
<evidence type="ECO:0000313" key="1">
    <source>
        <dbReference type="EMBL" id="KAJ6646343.1"/>
    </source>
</evidence>
<protein>
    <submittedName>
        <fullName evidence="1">Uncharacterized protein</fullName>
    </submittedName>
</protein>
<proteinExistence type="predicted"/>
<dbReference type="Proteomes" id="UP001151699">
    <property type="component" value="Chromosome A"/>
</dbReference>
<organism evidence="1 2">
    <name type="scientific">Pseudolycoriella hygida</name>
    <dbReference type="NCBI Taxonomy" id="35572"/>
    <lineage>
        <taxon>Eukaryota</taxon>
        <taxon>Metazoa</taxon>
        <taxon>Ecdysozoa</taxon>
        <taxon>Arthropoda</taxon>
        <taxon>Hexapoda</taxon>
        <taxon>Insecta</taxon>
        <taxon>Pterygota</taxon>
        <taxon>Neoptera</taxon>
        <taxon>Endopterygota</taxon>
        <taxon>Diptera</taxon>
        <taxon>Nematocera</taxon>
        <taxon>Sciaroidea</taxon>
        <taxon>Sciaridae</taxon>
        <taxon>Pseudolycoriella</taxon>
    </lineage>
</organism>
<dbReference type="EMBL" id="WJQU01000001">
    <property type="protein sequence ID" value="KAJ6646343.1"/>
    <property type="molecule type" value="Genomic_DNA"/>
</dbReference>
<dbReference type="AlphaFoldDB" id="A0A9Q0S6Z1"/>
<reference evidence="1" key="1">
    <citation type="submission" date="2022-07" db="EMBL/GenBank/DDBJ databases">
        <authorList>
            <person name="Trinca V."/>
            <person name="Uliana J.V.C."/>
            <person name="Torres T.T."/>
            <person name="Ward R.J."/>
            <person name="Monesi N."/>
        </authorList>
    </citation>
    <scope>NUCLEOTIDE SEQUENCE</scope>
    <source>
        <strain evidence="1">HSMRA1968</strain>
        <tissue evidence="1">Whole embryos</tissue>
    </source>
</reference>
<accession>A0A9Q0S6Z1</accession>
<name>A0A9Q0S6Z1_9DIPT</name>
<evidence type="ECO:0000313" key="2">
    <source>
        <dbReference type="Proteomes" id="UP001151699"/>
    </source>
</evidence>
<comment type="caution">
    <text evidence="1">The sequence shown here is derived from an EMBL/GenBank/DDBJ whole genome shotgun (WGS) entry which is preliminary data.</text>
</comment>